<reference evidence="1" key="2">
    <citation type="journal article" date="2015" name="Fish Shellfish Immunol.">
        <title>Early steps in the European eel (Anguilla anguilla)-Vibrio vulnificus interaction in the gills: Role of the RtxA13 toxin.</title>
        <authorList>
            <person name="Callol A."/>
            <person name="Pajuelo D."/>
            <person name="Ebbesson L."/>
            <person name="Teles M."/>
            <person name="MacKenzie S."/>
            <person name="Amaro C."/>
        </authorList>
    </citation>
    <scope>NUCLEOTIDE SEQUENCE</scope>
</reference>
<protein>
    <submittedName>
        <fullName evidence="1">Uncharacterized protein</fullName>
    </submittedName>
</protein>
<name>A0A0E9STT6_ANGAN</name>
<dbReference type="AlphaFoldDB" id="A0A0E9STT6"/>
<evidence type="ECO:0000313" key="1">
    <source>
        <dbReference type="EMBL" id="JAH44672.1"/>
    </source>
</evidence>
<sequence>MLFFFLMMFHTALLWVNLGFGLCL</sequence>
<proteinExistence type="predicted"/>
<reference evidence="1" key="1">
    <citation type="submission" date="2014-11" db="EMBL/GenBank/DDBJ databases">
        <authorList>
            <person name="Amaro Gonzalez C."/>
        </authorList>
    </citation>
    <scope>NUCLEOTIDE SEQUENCE</scope>
</reference>
<dbReference type="EMBL" id="GBXM01063905">
    <property type="protein sequence ID" value="JAH44672.1"/>
    <property type="molecule type" value="Transcribed_RNA"/>
</dbReference>
<accession>A0A0E9STT6</accession>
<organism evidence="1">
    <name type="scientific">Anguilla anguilla</name>
    <name type="common">European freshwater eel</name>
    <name type="synonym">Muraena anguilla</name>
    <dbReference type="NCBI Taxonomy" id="7936"/>
    <lineage>
        <taxon>Eukaryota</taxon>
        <taxon>Metazoa</taxon>
        <taxon>Chordata</taxon>
        <taxon>Craniata</taxon>
        <taxon>Vertebrata</taxon>
        <taxon>Euteleostomi</taxon>
        <taxon>Actinopterygii</taxon>
        <taxon>Neopterygii</taxon>
        <taxon>Teleostei</taxon>
        <taxon>Anguilliformes</taxon>
        <taxon>Anguillidae</taxon>
        <taxon>Anguilla</taxon>
    </lineage>
</organism>